<evidence type="ECO:0000313" key="1">
    <source>
        <dbReference type="EMBL" id="OBR12312.1"/>
    </source>
</evidence>
<sequence>MGLRRQSPPPNWISGVSGLSDQPKSATPFASFVQVHSSETVNARLFEGATLLRPGAFASWMSGAFVQVPVDIVRGLCVSTMPPAPTPYLPSRCTVRGSKLASYLPSFRLVNPLLSLKLLSSKYVYRHISSYFVLEQFLQPKSPRQRHLASSIVQQSFRSRGPTLLAETLRFVGAALTEESGREWCGLSFKHSPPASPPPPKSLTYVLFAPLVIESLDLFLRRLSPPPSAHHSSPTIEWCFDHRTLLSLS</sequence>
<proteinExistence type="predicted"/>
<protein>
    <submittedName>
        <fullName evidence="1">Uncharacterized protein</fullName>
    </submittedName>
</protein>
<dbReference type="GeneID" id="28863690"/>
<dbReference type="Proteomes" id="UP000092177">
    <property type="component" value="Chromosome 3"/>
</dbReference>
<dbReference type="KEGG" id="chig:CH63R_04608"/>
<evidence type="ECO:0000313" key="2">
    <source>
        <dbReference type="Proteomes" id="UP000092177"/>
    </source>
</evidence>
<reference evidence="2" key="1">
    <citation type="journal article" date="2017" name="BMC Genomics">
        <title>Gapless genome assembly of Colletotrichum higginsianum reveals chromosome structure and association of transposable elements with secondary metabolite gene clusters.</title>
        <authorList>
            <person name="Dallery J.-F."/>
            <person name="Lapalu N."/>
            <person name="Zampounis A."/>
            <person name="Pigne S."/>
            <person name="Luyten I."/>
            <person name="Amselem J."/>
            <person name="Wittenberg A.H.J."/>
            <person name="Zhou S."/>
            <person name="de Queiroz M.V."/>
            <person name="Robin G.P."/>
            <person name="Auger A."/>
            <person name="Hainaut M."/>
            <person name="Henrissat B."/>
            <person name="Kim K.-T."/>
            <person name="Lee Y.-H."/>
            <person name="Lespinet O."/>
            <person name="Schwartz D.C."/>
            <person name="Thon M.R."/>
            <person name="O'Connell R.J."/>
        </authorList>
    </citation>
    <scope>NUCLEOTIDE SEQUENCE [LARGE SCALE GENOMIC DNA]</scope>
    <source>
        <strain evidence="2">IMI 349063</strain>
    </source>
</reference>
<dbReference type="AlphaFoldDB" id="A0A1B7YK31"/>
<keyword evidence="2" id="KW-1185">Reference proteome</keyword>
<accession>A0A1B7YK31</accession>
<dbReference type="VEuPathDB" id="FungiDB:CH63R_04608"/>
<organism evidence="1 2">
    <name type="scientific">Colletotrichum higginsianum (strain IMI 349063)</name>
    <name type="common">Crucifer anthracnose fungus</name>
    <dbReference type="NCBI Taxonomy" id="759273"/>
    <lineage>
        <taxon>Eukaryota</taxon>
        <taxon>Fungi</taxon>
        <taxon>Dikarya</taxon>
        <taxon>Ascomycota</taxon>
        <taxon>Pezizomycotina</taxon>
        <taxon>Sordariomycetes</taxon>
        <taxon>Hypocreomycetidae</taxon>
        <taxon>Glomerellales</taxon>
        <taxon>Glomerellaceae</taxon>
        <taxon>Colletotrichum</taxon>
        <taxon>Colletotrichum destructivum species complex</taxon>
    </lineage>
</organism>
<dbReference type="EMBL" id="LTAN01000003">
    <property type="protein sequence ID" value="OBR12312.1"/>
    <property type="molecule type" value="Genomic_DNA"/>
</dbReference>
<gene>
    <name evidence="1" type="ORF">CH63R_04608</name>
</gene>
<name>A0A1B7YK31_COLHI</name>
<comment type="caution">
    <text evidence="1">The sequence shown here is derived from an EMBL/GenBank/DDBJ whole genome shotgun (WGS) entry which is preliminary data.</text>
</comment>
<dbReference type="RefSeq" id="XP_018160829.1">
    <property type="nucleotide sequence ID" value="XM_018299583.1"/>
</dbReference>